<dbReference type="CDD" id="cd06583">
    <property type="entry name" value="PGRP"/>
    <property type="match status" value="1"/>
</dbReference>
<keyword evidence="4" id="KW-0961">Cell wall biogenesis/degradation</keyword>
<name>A0A9D1W3M2_9FIRM</name>
<dbReference type="GO" id="GO:0071555">
    <property type="term" value="P:cell wall organization"/>
    <property type="evidence" value="ECO:0007669"/>
    <property type="project" value="UniProtKB-KW"/>
</dbReference>
<feature type="domain" description="N-acetylmuramoyl-L-alanine amidase" evidence="5">
    <location>
        <begin position="82"/>
        <end position="213"/>
    </location>
</feature>
<dbReference type="GO" id="GO:0008745">
    <property type="term" value="F:N-acetylmuramoyl-L-alanine amidase activity"/>
    <property type="evidence" value="ECO:0007669"/>
    <property type="project" value="UniProtKB-EC"/>
</dbReference>
<organism evidence="6 7">
    <name type="scientific">Candidatus Lachnoclostridium stercoripullorum</name>
    <dbReference type="NCBI Taxonomy" id="2838635"/>
    <lineage>
        <taxon>Bacteria</taxon>
        <taxon>Bacillati</taxon>
        <taxon>Bacillota</taxon>
        <taxon>Clostridia</taxon>
        <taxon>Lachnospirales</taxon>
        <taxon>Lachnospiraceae</taxon>
    </lineage>
</organism>
<dbReference type="PANTHER" id="PTHR30417">
    <property type="entry name" value="N-ACETYLMURAMOYL-L-ALANINE AMIDASE AMID"/>
    <property type="match status" value="1"/>
</dbReference>
<proteinExistence type="predicted"/>
<dbReference type="SUPFAM" id="SSF55846">
    <property type="entry name" value="N-acetylmuramoyl-L-alanine amidase-like"/>
    <property type="match status" value="1"/>
</dbReference>
<sequence length="237" mass="26996">MTYTPQEDNEFARRQRARKKARLRKLKRRRAMLIAAMVLLLLLLIWGAAALVRALFFKKPVDPASITVPDWVDVQLLDVNPYSRPGTPLEKINGIVVHYTANPGTTAQQNRNYFNSLAEQNGESATSVSSHFIIGLDGEIIQCIPLSEISYASNDRNSDTVSIECCHPDSSGKFTDATYQSLVQLCAWLESELRLSERSIIRHYDVNGKLCPLYFVENESQWSQFKDEVAAWRKEHY</sequence>
<comment type="catalytic activity">
    <reaction evidence="1">
        <text>Hydrolyzes the link between N-acetylmuramoyl residues and L-amino acid residues in certain cell-wall glycopeptides.</text>
        <dbReference type="EC" id="3.5.1.28"/>
    </reaction>
</comment>
<evidence type="ECO:0000256" key="4">
    <source>
        <dbReference type="ARBA" id="ARBA00023316"/>
    </source>
</evidence>
<dbReference type="InterPro" id="IPR036505">
    <property type="entry name" value="Amidase/PGRP_sf"/>
</dbReference>
<reference evidence="6" key="2">
    <citation type="submission" date="2021-04" db="EMBL/GenBank/DDBJ databases">
        <authorList>
            <person name="Gilroy R."/>
        </authorList>
    </citation>
    <scope>NUCLEOTIDE SEQUENCE</scope>
    <source>
        <strain evidence="6">ChiGjej4B4-12881</strain>
    </source>
</reference>
<evidence type="ECO:0000259" key="5">
    <source>
        <dbReference type="SMART" id="SM00644"/>
    </source>
</evidence>
<dbReference type="GO" id="GO:0009254">
    <property type="term" value="P:peptidoglycan turnover"/>
    <property type="evidence" value="ECO:0007669"/>
    <property type="project" value="TreeGrafter"/>
</dbReference>
<protein>
    <recommendedName>
        <fullName evidence="2">N-acetylmuramoyl-L-alanine amidase</fullName>
        <ecNumber evidence="2">3.5.1.28</ecNumber>
    </recommendedName>
</protein>
<accession>A0A9D1W3M2</accession>
<dbReference type="InterPro" id="IPR051206">
    <property type="entry name" value="NAMLAA_amidase_2"/>
</dbReference>
<dbReference type="Pfam" id="PF01510">
    <property type="entry name" value="Amidase_2"/>
    <property type="match status" value="1"/>
</dbReference>
<dbReference type="InterPro" id="IPR002502">
    <property type="entry name" value="Amidase_domain"/>
</dbReference>
<evidence type="ECO:0000313" key="7">
    <source>
        <dbReference type="Proteomes" id="UP000886780"/>
    </source>
</evidence>
<evidence type="ECO:0000256" key="2">
    <source>
        <dbReference type="ARBA" id="ARBA00011901"/>
    </source>
</evidence>
<dbReference type="PANTHER" id="PTHR30417:SF1">
    <property type="entry name" value="N-ACETYLMURAMOYL-L-ALANINE AMIDASE AMID"/>
    <property type="match status" value="1"/>
</dbReference>
<dbReference type="Proteomes" id="UP000886780">
    <property type="component" value="Unassembled WGS sequence"/>
</dbReference>
<evidence type="ECO:0000313" key="6">
    <source>
        <dbReference type="EMBL" id="HIX51568.1"/>
    </source>
</evidence>
<evidence type="ECO:0000256" key="1">
    <source>
        <dbReference type="ARBA" id="ARBA00001561"/>
    </source>
</evidence>
<keyword evidence="3" id="KW-0378">Hydrolase</keyword>
<gene>
    <name evidence="6" type="ORF">IAA28_02035</name>
</gene>
<reference evidence="6" key="1">
    <citation type="journal article" date="2021" name="PeerJ">
        <title>Extensive microbial diversity within the chicken gut microbiome revealed by metagenomics and culture.</title>
        <authorList>
            <person name="Gilroy R."/>
            <person name="Ravi A."/>
            <person name="Getino M."/>
            <person name="Pursley I."/>
            <person name="Horton D.L."/>
            <person name="Alikhan N.F."/>
            <person name="Baker D."/>
            <person name="Gharbi K."/>
            <person name="Hall N."/>
            <person name="Watson M."/>
            <person name="Adriaenssens E.M."/>
            <person name="Foster-Nyarko E."/>
            <person name="Jarju S."/>
            <person name="Secka A."/>
            <person name="Antonio M."/>
            <person name="Oren A."/>
            <person name="Chaudhuri R.R."/>
            <person name="La Ragione R."/>
            <person name="Hildebrand F."/>
            <person name="Pallen M.J."/>
        </authorList>
    </citation>
    <scope>NUCLEOTIDE SEQUENCE</scope>
    <source>
        <strain evidence="6">ChiGjej4B4-12881</strain>
    </source>
</reference>
<comment type="caution">
    <text evidence="6">The sequence shown here is derived from an EMBL/GenBank/DDBJ whole genome shotgun (WGS) entry which is preliminary data.</text>
</comment>
<dbReference type="EC" id="3.5.1.28" evidence="2"/>
<dbReference type="AlphaFoldDB" id="A0A9D1W3M2"/>
<dbReference type="SMART" id="SM00644">
    <property type="entry name" value="Ami_2"/>
    <property type="match status" value="1"/>
</dbReference>
<dbReference type="Gene3D" id="3.40.80.10">
    <property type="entry name" value="Peptidoglycan recognition protein-like"/>
    <property type="match status" value="1"/>
</dbReference>
<dbReference type="EMBL" id="DXEU01000037">
    <property type="protein sequence ID" value="HIX51568.1"/>
    <property type="molecule type" value="Genomic_DNA"/>
</dbReference>
<evidence type="ECO:0000256" key="3">
    <source>
        <dbReference type="ARBA" id="ARBA00022801"/>
    </source>
</evidence>
<dbReference type="GO" id="GO:0009253">
    <property type="term" value="P:peptidoglycan catabolic process"/>
    <property type="evidence" value="ECO:0007669"/>
    <property type="project" value="InterPro"/>
</dbReference>